<dbReference type="Proteomes" id="UP001589854">
    <property type="component" value="Unassembled WGS sequence"/>
</dbReference>
<dbReference type="PROSITE" id="PS50943">
    <property type="entry name" value="HTH_CROC1"/>
    <property type="match status" value="1"/>
</dbReference>
<dbReference type="InterPro" id="IPR001387">
    <property type="entry name" value="Cro/C1-type_HTH"/>
</dbReference>
<protein>
    <submittedName>
        <fullName evidence="2">Helix-turn-helix domain-containing protein</fullName>
    </submittedName>
</protein>
<dbReference type="RefSeq" id="WP_378938010.1">
    <property type="nucleotide sequence ID" value="NZ_JBHLVO010000029.1"/>
</dbReference>
<dbReference type="EMBL" id="JBHLVO010000029">
    <property type="protein sequence ID" value="MFC0274095.1"/>
    <property type="molecule type" value="Genomic_DNA"/>
</dbReference>
<dbReference type="PANTHER" id="PTHR37301">
    <property type="entry name" value="DNA-BINDING PROTEIN-RELATED"/>
    <property type="match status" value="1"/>
</dbReference>
<dbReference type="SUPFAM" id="SSF47413">
    <property type="entry name" value="lambda repressor-like DNA-binding domains"/>
    <property type="match status" value="1"/>
</dbReference>
<evidence type="ECO:0000259" key="1">
    <source>
        <dbReference type="PROSITE" id="PS50943"/>
    </source>
</evidence>
<feature type="domain" description="HTH cro/C1-type" evidence="1">
    <location>
        <begin position="6"/>
        <end position="61"/>
    </location>
</feature>
<organism evidence="2 3">
    <name type="scientific">Metabacillus herbersteinensis</name>
    <dbReference type="NCBI Taxonomy" id="283816"/>
    <lineage>
        <taxon>Bacteria</taxon>
        <taxon>Bacillati</taxon>
        <taxon>Bacillota</taxon>
        <taxon>Bacilli</taxon>
        <taxon>Bacillales</taxon>
        <taxon>Bacillaceae</taxon>
        <taxon>Metabacillus</taxon>
    </lineage>
</organism>
<dbReference type="PANTHER" id="PTHR37301:SF1">
    <property type="entry name" value="DNA-BINDING PROTEIN"/>
    <property type="match status" value="1"/>
</dbReference>
<comment type="caution">
    <text evidence="2">The sequence shown here is derived from an EMBL/GenBank/DDBJ whole genome shotgun (WGS) entry which is preliminary data.</text>
</comment>
<accession>A0ABV6GK84</accession>
<proteinExistence type="predicted"/>
<dbReference type="SMART" id="SM00530">
    <property type="entry name" value="HTH_XRE"/>
    <property type="match status" value="1"/>
</dbReference>
<dbReference type="Gene3D" id="1.10.260.40">
    <property type="entry name" value="lambda repressor-like DNA-binding domains"/>
    <property type="match status" value="1"/>
</dbReference>
<name>A0ABV6GK84_9BACI</name>
<dbReference type="InterPro" id="IPR010982">
    <property type="entry name" value="Lambda_DNA-bd_dom_sf"/>
</dbReference>
<evidence type="ECO:0000313" key="2">
    <source>
        <dbReference type="EMBL" id="MFC0274095.1"/>
    </source>
</evidence>
<dbReference type="Pfam" id="PF13443">
    <property type="entry name" value="HTH_26"/>
    <property type="match status" value="1"/>
</dbReference>
<evidence type="ECO:0000313" key="3">
    <source>
        <dbReference type="Proteomes" id="UP001589854"/>
    </source>
</evidence>
<gene>
    <name evidence="2" type="ORF">ACFFIX_22360</name>
</gene>
<keyword evidence="3" id="KW-1185">Reference proteome</keyword>
<reference evidence="2 3" key="1">
    <citation type="submission" date="2024-09" db="EMBL/GenBank/DDBJ databases">
        <authorList>
            <person name="Sun Q."/>
            <person name="Mori K."/>
        </authorList>
    </citation>
    <scope>NUCLEOTIDE SEQUENCE [LARGE SCALE GENOMIC DNA]</scope>
    <source>
        <strain evidence="2 3">CCM 7228</strain>
    </source>
</reference>
<sequence length="74" mass="8456">MIKVNLSRIMGEKRLKISDVATMTGLHRNGITKLYNEETDGIKFETLEKLCTALDCEINELLEIVKEDKKEATE</sequence>